<feature type="signal peptide" evidence="5">
    <location>
        <begin position="1"/>
        <end position="33"/>
    </location>
</feature>
<evidence type="ECO:0000259" key="6">
    <source>
        <dbReference type="Pfam" id="PF00496"/>
    </source>
</evidence>
<dbReference type="GO" id="GO:0030288">
    <property type="term" value="C:outer membrane-bounded periplasmic space"/>
    <property type="evidence" value="ECO:0007669"/>
    <property type="project" value="UniProtKB-ARBA"/>
</dbReference>
<protein>
    <submittedName>
        <fullName evidence="7">ABC transporter substrate-binding protein</fullName>
    </submittedName>
</protein>
<comment type="caution">
    <text evidence="7">The sequence shown here is derived from an EMBL/GenBank/DDBJ whole genome shotgun (WGS) entry which is preliminary data.</text>
</comment>
<reference evidence="7 8" key="1">
    <citation type="submission" date="2017-09" db="EMBL/GenBank/DDBJ databases">
        <title>Biodiversity and function of Thalassospira species in the particle-attached aromatic-hydrocarbon-degrading consortia from the surface seawater of the South China Sea.</title>
        <authorList>
            <person name="Dong C."/>
            <person name="Liu R."/>
            <person name="Shao Z."/>
        </authorList>
    </citation>
    <scope>NUCLEOTIDE SEQUENCE [LARGE SCALE GENOMIC DNA]</scope>
    <source>
        <strain evidence="7 8">CSC1P2</strain>
    </source>
</reference>
<feature type="domain" description="Solute-binding protein family 5" evidence="6">
    <location>
        <begin position="80"/>
        <end position="437"/>
    </location>
</feature>
<accession>A0A2N3KEP0</accession>
<dbReference type="Gene3D" id="3.10.105.10">
    <property type="entry name" value="Dipeptide-binding Protein, Domain 3"/>
    <property type="match status" value="1"/>
</dbReference>
<dbReference type="PANTHER" id="PTHR30290">
    <property type="entry name" value="PERIPLASMIC BINDING COMPONENT OF ABC TRANSPORTER"/>
    <property type="match status" value="1"/>
</dbReference>
<dbReference type="SUPFAM" id="SSF53850">
    <property type="entry name" value="Periplasmic binding protein-like II"/>
    <property type="match status" value="1"/>
</dbReference>
<dbReference type="GO" id="GO:1904680">
    <property type="term" value="F:peptide transmembrane transporter activity"/>
    <property type="evidence" value="ECO:0007669"/>
    <property type="project" value="TreeGrafter"/>
</dbReference>
<dbReference type="AlphaFoldDB" id="A0A2N3KEP0"/>
<organism evidence="7 8">
    <name type="scientific">Thalassospira marina</name>
    <dbReference type="NCBI Taxonomy" id="2048283"/>
    <lineage>
        <taxon>Bacteria</taxon>
        <taxon>Pseudomonadati</taxon>
        <taxon>Pseudomonadota</taxon>
        <taxon>Alphaproteobacteria</taxon>
        <taxon>Rhodospirillales</taxon>
        <taxon>Thalassospiraceae</taxon>
        <taxon>Thalassospira</taxon>
    </lineage>
</organism>
<keyword evidence="4 5" id="KW-0732">Signal</keyword>
<feature type="chain" id="PRO_5014665376" evidence="5">
    <location>
        <begin position="34"/>
        <end position="533"/>
    </location>
</feature>
<gene>
    <name evidence="7" type="ORF">COO20_23020</name>
</gene>
<dbReference type="GO" id="GO:0015833">
    <property type="term" value="P:peptide transport"/>
    <property type="evidence" value="ECO:0007669"/>
    <property type="project" value="TreeGrafter"/>
</dbReference>
<dbReference type="PANTHER" id="PTHR30290:SF9">
    <property type="entry name" value="OLIGOPEPTIDE-BINDING PROTEIN APPA"/>
    <property type="match status" value="1"/>
</dbReference>
<comment type="subcellular location">
    <subcellularLocation>
        <location evidence="1">Periplasm</location>
    </subcellularLocation>
</comment>
<dbReference type="Pfam" id="PF00496">
    <property type="entry name" value="SBP_bac_5"/>
    <property type="match status" value="1"/>
</dbReference>
<evidence type="ECO:0000256" key="5">
    <source>
        <dbReference type="SAM" id="SignalP"/>
    </source>
</evidence>
<sequence length="533" mass="57986">METIMSLTPTLGKACKAGFGLLLGLALPSMAMAADASLTIGMSTTFTTVDPHETSSSPNNAASRHIFDSLINRGGAAENNPQLATDWKVLDPTHWEFHLRKGVKFHDGTTFDAEDVIASLLRARDKPSQAFASYTRNIKDVTESDPYTVVVETTVPDPMILNSLSRIRIISADHAKDSVADFDSGKAAIGTGPFKFVSYSPGDRLVLERNDDYFAGPSEWKNVTLRMIPDNGARLAALLSGDLDLIETMPAEGVDRVENSDKLQLIRGQSTRLVFLGVNVMDAPTAFITAKDGSKLEKNPLQDERVRRALLMSINRPAIVDRVMQKNGTVADQFVAKGYFGHSDAVEPVKYDLAGAKKLLEEAGWGDGFKMTIQGPAGRYVNDSAVLQAVGQMFSRIGIETAVEVMPWSMYSKKYTTGDYSVFLGSWGINTGEVSNPALAVVAGRDEEKGTGRYNGGGVNDPEINKLLDEATSTLDEASRKPLLEKVSELTFNKLWILPLHYENVVLAAKKSISYAPRGDKYTLAYDVKSAAK</sequence>
<name>A0A2N3KEP0_9PROT</name>
<dbReference type="OrthoDB" id="9803988at2"/>
<evidence type="ECO:0000256" key="2">
    <source>
        <dbReference type="ARBA" id="ARBA00005695"/>
    </source>
</evidence>
<keyword evidence="3" id="KW-0813">Transport</keyword>
<evidence type="ECO:0000256" key="1">
    <source>
        <dbReference type="ARBA" id="ARBA00004418"/>
    </source>
</evidence>
<dbReference type="Proteomes" id="UP000233597">
    <property type="component" value="Unassembled WGS sequence"/>
</dbReference>
<comment type="similarity">
    <text evidence="2">Belongs to the bacterial solute-binding protein 5 family.</text>
</comment>
<dbReference type="GO" id="GO:0043190">
    <property type="term" value="C:ATP-binding cassette (ABC) transporter complex"/>
    <property type="evidence" value="ECO:0007669"/>
    <property type="project" value="InterPro"/>
</dbReference>
<dbReference type="InterPro" id="IPR000914">
    <property type="entry name" value="SBP_5_dom"/>
</dbReference>
<dbReference type="InterPro" id="IPR039424">
    <property type="entry name" value="SBP_5"/>
</dbReference>
<proteinExistence type="inferred from homology"/>
<dbReference type="EMBL" id="NWTK01000020">
    <property type="protein sequence ID" value="PKR49037.1"/>
    <property type="molecule type" value="Genomic_DNA"/>
</dbReference>
<evidence type="ECO:0000256" key="4">
    <source>
        <dbReference type="ARBA" id="ARBA00022729"/>
    </source>
</evidence>
<dbReference type="Gene3D" id="3.40.190.10">
    <property type="entry name" value="Periplasmic binding protein-like II"/>
    <property type="match status" value="1"/>
</dbReference>
<evidence type="ECO:0000256" key="3">
    <source>
        <dbReference type="ARBA" id="ARBA00022448"/>
    </source>
</evidence>
<evidence type="ECO:0000313" key="7">
    <source>
        <dbReference type="EMBL" id="PKR49037.1"/>
    </source>
</evidence>
<evidence type="ECO:0000313" key="8">
    <source>
        <dbReference type="Proteomes" id="UP000233597"/>
    </source>
</evidence>
<dbReference type="CDD" id="cd08498">
    <property type="entry name" value="PBP2_NikA_DppA_OppA_like_2"/>
    <property type="match status" value="1"/>
</dbReference>
<dbReference type="InterPro" id="IPR030678">
    <property type="entry name" value="Peptide/Ni-bd"/>
</dbReference>
<dbReference type="PIRSF" id="PIRSF002741">
    <property type="entry name" value="MppA"/>
    <property type="match status" value="1"/>
</dbReference>
<dbReference type="Gene3D" id="3.90.76.10">
    <property type="entry name" value="Dipeptide-binding Protein, Domain 1"/>
    <property type="match status" value="1"/>
</dbReference>